<sequence length="383" mass="43253">MTESGCSTNLEEERLKSFLLQLHSESGILNRLVYKNKNQHRRCPYFQALLKVQRDLRLLQSAGLEDILSVLFAIIDGKQPAQKAYVSKQQKKKNHSRRHNYQERLLGVARLLSQMAEPILQAATQISFLLAKSFFKGFSLTIMALLARLRVLVQQVLLDVVLVFNKVSSLSQKKHSVKISQEGIEAFREYYPSVGDVLTLECVWKEDQFLLLESTDNSKMQNQKGDQEALPMETSIQYETLQLISEDQHNEHEEICSLDTQPAVNLSGDESATRIIESGDATGSQKFQTEEPHSEEQLFASGGLVPSPKPSERQREPSKKVAFLPVKMPRCSDVDMHGSSKKVKLDPLCCSALKNDNLFRDLPLNSSTDSTLFEGNLLQIDDK</sequence>
<dbReference type="Pfam" id="PF14780">
    <property type="entry name" value="NEPRO_N"/>
    <property type="match status" value="1"/>
</dbReference>
<accession>A0AAX6HB18</accession>
<dbReference type="InterPro" id="IPR027951">
    <property type="entry name" value="Nepro_N"/>
</dbReference>
<dbReference type="PANTHER" id="PTHR34786:SF1">
    <property type="entry name" value="OS09G0504900 PROTEIN"/>
    <property type="match status" value="1"/>
</dbReference>
<dbReference type="PANTHER" id="PTHR34786">
    <property type="entry name" value="OS09G0504900 PROTEIN"/>
    <property type="match status" value="1"/>
</dbReference>
<reference evidence="3" key="1">
    <citation type="journal article" date="2023" name="GigaByte">
        <title>Genome assembly of the bearded iris, Iris pallida Lam.</title>
        <authorList>
            <person name="Bruccoleri R.E."/>
            <person name="Oakeley E.J."/>
            <person name="Faust A.M.E."/>
            <person name="Altorfer M."/>
            <person name="Dessus-Babus S."/>
            <person name="Burckhardt D."/>
            <person name="Oertli M."/>
            <person name="Naumann U."/>
            <person name="Petersen F."/>
            <person name="Wong J."/>
        </authorList>
    </citation>
    <scope>NUCLEOTIDE SEQUENCE</scope>
    <source>
        <strain evidence="3">GSM-AAB239-AS_SAM_17_03QT</strain>
    </source>
</reference>
<dbReference type="Proteomes" id="UP001140949">
    <property type="component" value="Unassembled WGS sequence"/>
</dbReference>
<protein>
    <recommendedName>
        <fullName evidence="2">Nucleolus and neural progenitor protein-like N-terminal domain-containing protein</fullName>
    </recommendedName>
</protein>
<reference evidence="3" key="2">
    <citation type="submission" date="2023-04" db="EMBL/GenBank/DDBJ databases">
        <authorList>
            <person name="Bruccoleri R.E."/>
            <person name="Oakeley E.J."/>
            <person name="Faust A.-M."/>
            <person name="Dessus-Babus S."/>
            <person name="Altorfer M."/>
            <person name="Burckhardt D."/>
            <person name="Oertli M."/>
            <person name="Naumann U."/>
            <person name="Petersen F."/>
            <person name="Wong J."/>
        </authorList>
    </citation>
    <scope>NUCLEOTIDE SEQUENCE</scope>
    <source>
        <strain evidence="3">GSM-AAB239-AS_SAM_17_03QT</strain>
        <tissue evidence="3">Leaf</tissue>
    </source>
</reference>
<comment type="caution">
    <text evidence="3">The sequence shown here is derived from an EMBL/GenBank/DDBJ whole genome shotgun (WGS) entry which is preliminary data.</text>
</comment>
<proteinExistence type="predicted"/>
<keyword evidence="4" id="KW-1185">Reference proteome</keyword>
<evidence type="ECO:0000313" key="4">
    <source>
        <dbReference type="Proteomes" id="UP001140949"/>
    </source>
</evidence>
<dbReference type="AlphaFoldDB" id="A0AAX6HB18"/>
<evidence type="ECO:0000256" key="1">
    <source>
        <dbReference type="SAM" id="MobiDB-lite"/>
    </source>
</evidence>
<evidence type="ECO:0000313" key="3">
    <source>
        <dbReference type="EMBL" id="KAJ6838043.1"/>
    </source>
</evidence>
<name>A0AAX6HB18_IRIPA</name>
<gene>
    <name evidence="3" type="ORF">M6B38_322500</name>
</gene>
<organism evidence="3 4">
    <name type="scientific">Iris pallida</name>
    <name type="common">Sweet iris</name>
    <dbReference type="NCBI Taxonomy" id="29817"/>
    <lineage>
        <taxon>Eukaryota</taxon>
        <taxon>Viridiplantae</taxon>
        <taxon>Streptophyta</taxon>
        <taxon>Embryophyta</taxon>
        <taxon>Tracheophyta</taxon>
        <taxon>Spermatophyta</taxon>
        <taxon>Magnoliopsida</taxon>
        <taxon>Liliopsida</taxon>
        <taxon>Asparagales</taxon>
        <taxon>Iridaceae</taxon>
        <taxon>Iridoideae</taxon>
        <taxon>Irideae</taxon>
        <taxon>Iris</taxon>
    </lineage>
</organism>
<dbReference type="EMBL" id="JANAVB010010998">
    <property type="protein sequence ID" value="KAJ6838043.1"/>
    <property type="molecule type" value="Genomic_DNA"/>
</dbReference>
<evidence type="ECO:0000259" key="2">
    <source>
        <dbReference type="Pfam" id="PF14780"/>
    </source>
</evidence>
<feature type="region of interest" description="Disordered" evidence="1">
    <location>
        <begin position="281"/>
        <end position="319"/>
    </location>
</feature>
<feature type="domain" description="Nucleolus and neural progenitor protein-like N-terminal" evidence="2">
    <location>
        <begin position="13"/>
        <end position="166"/>
    </location>
</feature>
<feature type="compositionally biased region" description="Basic and acidic residues" evidence="1">
    <location>
        <begin position="310"/>
        <end position="319"/>
    </location>
</feature>